<name>A0ABX2Z6A2_PAEPO</name>
<protein>
    <submittedName>
        <fullName evidence="1">Uncharacterized protein</fullName>
    </submittedName>
</protein>
<evidence type="ECO:0000313" key="1">
    <source>
        <dbReference type="EMBL" id="ODA05539.1"/>
    </source>
</evidence>
<evidence type="ECO:0000313" key="2">
    <source>
        <dbReference type="Proteomes" id="UP000094974"/>
    </source>
</evidence>
<sequence>MNFSIAPLTIAQWEERHNLFESVSIQDFWIFDKSKFMKFSSVRDYTDARKRVDFDEYIYKKIGLVYFLDVEEANLTIEFNYSLTSRTTNVNGHDRKQYFTYHNPEDISVPISNVRVRKCKTYDYCVLVSDSLEPFMEDRLRYILNLLLQKSLQEREELFLKKLQEMVSFASAIYGEKFMNRLKVIIGDSDREFSYYQTSVGSFDDGSYDKERTSINLKIAKIFH</sequence>
<comment type="caution">
    <text evidence="1">The sequence shown here is derived from an EMBL/GenBank/DDBJ whole genome shotgun (WGS) entry which is preliminary data.</text>
</comment>
<reference evidence="2" key="1">
    <citation type="submission" date="2016-05" db="EMBL/GenBank/DDBJ databases">
        <title>Whole genome shotgun sequencing of cultured foodborne pathogen.</title>
        <authorList>
            <person name="Zheng J."/>
            <person name="Timme R."/>
            <person name="Allard M."/>
            <person name="Strain E."/>
            <person name="Luo Y."/>
            <person name="Brown E."/>
        </authorList>
    </citation>
    <scope>NUCLEOTIDE SEQUENCE [LARGE SCALE GENOMIC DNA]</scope>
    <source>
        <strain evidence="2">CFSAN034343</strain>
    </source>
</reference>
<organism evidence="1 2">
    <name type="scientific">Paenibacillus polymyxa</name>
    <name type="common">Bacillus polymyxa</name>
    <dbReference type="NCBI Taxonomy" id="1406"/>
    <lineage>
        <taxon>Bacteria</taxon>
        <taxon>Bacillati</taxon>
        <taxon>Bacillota</taxon>
        <taxon>Bacilli</taxon>
        <taxon>Bacillales</taxon>
        <taxon>Paenibacillaceae</taxon>
        <taxon>Paenibacillus</taxon>
    </lineage>
</organism>
<gene>
    <name evidence="1" type="ORF">A7312_17995</name>
</gene>
<keyword evidence="2" id="KW-1185">Reference proteome</keyword>
<proteinExistence type="predicted"/>
<accession>A0ABX2Z6A2</accession>
<dbReference type="EMBL" id="LYND01000206">
    <property type="protein sequence ID" value="ODA05539.1"/>
    <property type="molecule type" value="Genomic_DNA"/>
</dbReference>
<dbReference type="RefSeq" id="WP_068942561.1">
    <property type="nucleotide sequence ID" value="NZ_LYND01000206.1"/>
</dbReference>
<dbReference type="Proteomes" id="UP000094974">
    <property type="component" value="Unassembled WGS sequence"/>
</dbReference>